<dbReference type="OrthoDB" id="9180361at2"/>
<dbReference type="EMBL" id="SLWF01000002">
    <property type="protein sequence ID" value="TCN90093.1"/>
    <property type="molecule type" value="Genomic_DNA"/>
</dbReference>
<organism evidence="1 2">
    <name type="scientific">Shewanella fodinae</name>
    <dbReference type="NCBI Taxonomy" id="552357"/>
    <lineage>
        <taxon>Bacteria</taxon>
        <taxon>Pseudomonadati</taxon>
        <taxon>Pseudomonadota</taxon>
        <taxon>Gammaproteobacteria</taxon>
        <taxon>Alteromonadales</taxon>
        <taxon>Shewanellaceae</taxon>
        <taxon>Shewanella</taxon>
    </lineage>
</organism>
<proteinExistence type="predicted"/>
<comment type="caution">
    <text evidence="1">The sequence shown here is derived from an EMBL/GenBank/DDBJ whole genome shotgun (WGS) entry which is preliminary data.</text>
</comment>
<accession>A0A4R2FMJ2</accession>
<reference evidence="1 2" key="1">
    <citation type="submission" date="2019-03" db="EMBL/GenBank/DDBJ databases">
        <title>Freshwater and sediment microbial communities from various areas in North America, analyzing microbe dynamics in response to fracking.</title>
        <authorList>
            <person name="Lamendella R."/>
        </authorList>
    </citation>
    <scope>NUCLEOTIDE SEQUENCE [LARGE SCALE GENOMIC DNA]</scope>
    <source>
        <strain evidence="1 2">74A</strain>
    </source>
</reference>
<dbReference type="RefSeq" id="WP_133037534.1">
    <property type="nucleotide sequence ID" value="NZ_SLWF01000002.1"/>
</dbReference>
<gene>
    <name evidence="1" type="ORF">EDC91_1022</name>
</gene>
<dbReference type="AlphaFoldDB" id="A0A4R2FMJ2"/>
<sequence>MEKWKQDLKSEIVRNTYERYLERLDAISTIYSVVSYADEKLKQGCGFINSYEIIRLSDYFCDGFTTIKTKNDIERSSLSGTLHQINCAQAIIAVVANFENFVDECISIFSVPGSAVKNAKVITLDGEVYNSSILKNLRQFINI</sequence>
<name>A0A4R2FMJ2_9GAMM</name>
<keyword evidence="2" id="KW-1185">Reference proteome</keyword>
<evidence type="ECO:0000313" key="1">
    <source>
        <dbReference type="EMBL" id="TCN90093.1"/>
    </source>
</evidence>
<evidence type="ECO:0000313" key="2">
    <source>
        <dbReference type="Proteomes" id="UP000294832"/>
    </source>
</evidence>
<dbReference type="Proteomes" id="UP000294832">
    <property type="component" value="Unassembled WGS sequence"/>
</dbReference>
<protein>
    <submittedName>
        <fullName evidence="1">Uncharacterized protein</fullName>
    </submittedName>
</protein>